<dbReference type="AlphaFoldDB" id="A0A482VGG5"/>
<comment type="caution">
    <text evidence="1">The sequence shown here is derived from an EMBL/GenBank/DDBJ whole genome shotgun (WGS) entry which is preliminary data.</text>
</comment>
<protein>
    <submittedName>
        <fullName evidence="1">Uncharacterized protein</fullName>
    </submittedName>
</protein>
<dbReference type="Proteomes" id="UP000292052">
    <property type="component" value="Unassembled WGS sequence"/>
</dbReference>
<reference evidence="1 2" key="1">
    <citation type="submission" date="2017-03" db="EMBL/GenBank/DDBJ databases">
        <title>Genome of the blue death feigning beetle - Asbolus verrucosus.</title>
        <authorList>
            <person name="Rider S.D."/>
        </authorList>
    </citation>
    <scope>NUCLEOTIDE SEQUENCE [LARGE SCALE GENOMIC DNA]</scope>
    <source>
        <strain evidence="1">Butters</strain>
        <tissue evidence="1">Head and leg muscle</tissue>
    </source>
</reference>
<proteinExistence type="predicted"/>
<organism evidence="1 2">
    <name type="scientific">Asbolus verrucosus</name>
    <name type="common">Desert ironclad beetle</name>
    <dbReference type="NCBI Taxonomy" id="1661398"/>
    <lineage>
        <taxon>Eukaryota</taxon>
        <taxon>Metazoa</taxon>
        <taxon>Ecdysozoa</taxon>
        <taxon>Arthropoda</taxon>
        <taxon>Hexapoda</taxon>
        <taxon>Insecta</taxon>
        <taxon>Pterygota</taxon>
        <taxon>Neoptera</taxon>
        <taxon>Endopterygota</taxon>
        <taxon>Coleoptera</taxon>
        <taxon>Polyphaga</taxon>
        <taxon>Cucujiformia</taxon>
        <taxon>Tenebrionidae</taxon>
        <taxon>Pimeliinae</taxon>
        <taxon>Asbolus</taxon>
    </lineage>
</organism>
<evidence type="ECO:0000313" key="2">
    <source>
        <dbReference type="Proteomes" id="UP000292052"/>
    </source>
</evidence>
<name>A0A482VGG5_ASBVE</name>
<accession>A0A482VGG5</accession>
<evidence type="ECO:0000313" key="1">
    <source>
        <dbReference type="EMBL" id="RZC22694.1"/>
    </source>
</evidence>
<dbReference type="STRING" id="1661398.A0A482VGG5"/>
<dbReference type="OrthoDB" id="6619788at2759"/>
<sequence>MKFWNFLVPKLMGYVPDESKDYDEFFEVEIETKYPILPFKVHSRLTKAQQMQSGYMELKPNEGTPTPVFKKRNDVFAQVAPIVVSDEAQTNCSYLKNSYIQNECEASRKLHFSKHNSVCNILRVNDTIKLYANDHENLVLNPKSTIRVALPINNDYLCFIDMNLSGKKMISNMCWHPMWTGCVVASYVENAPQLYLESKITSDEVFKAVHDTNPVLFWSFTDDLKPKLILETLRPVYALSSGKCVAISDLKYSHTGCINGIIWMSRFQSVSKTGKVKEVDEGHSLQFLSSSEDGTIRI</sequence>
<gene>
    <name evidence="1" type="ORF">BDFB_012968</name>
</gene>
<keyword evidence="2" id="KW-1185">Reference proteome</keyword>
<dbReference type="EMBL" id="QDEB01103459">
    <property type="protein sequence ID" value="RZC22694.1"/>
    <property type="molecule type" value="Genomic_DNA"/>
</dbReference>